<feature type="region of interest" description="Disordered" evidence="1">
    <location>
        <begin position="68"/>
        <end position="103"/>
    </location>
</feature>
<protein>
    <recommendedName>
        <fullName evidence="5">Gag-Pol polyprotein</fullName>
    </recommendedName>
</protein>
<dbReference type="RefSeq" id="XP_016755250.1">
    <property type="nucleotide sequence ID" value="XM_016899761.1"/>
</dbReference>
<dbReference type="Pfam" id="PF08284">
    <property type="entry name" value="RVP_2"/>
    <property type="match status" value="1"/>
</dbReference>
<keyword evidence="3" id="KW-1185">Reference proteome</keyword>
<feature type="compositionally biased region" description="Polar residues" evidence="1">
    <location>
        <begin position="74"/>
        <end position="103"/>
    </location>
</feature>
<reference evidence="3" key="1">
    <citation type="journal article" date="2020" name="Nat. Genet.">
        <title>Genomic diversifications of five Gossypium allopolyploid species and their impact on cotton improvement.</title>
        <authorList>
            <person name="Chen Z.J."/>
            <person name="Sreedasyam A."/>
            <person name="Ando A."/>
            <person name="Song Q."/>
            <person name="De Santiago L.M."/>
            <person name="Hulse-Kemp A.M."/>
            <person name="Ding M."/>
            <person name="Ye W."/>
            <person name="Kirkbride R.C."/>
            <person name="Jenkins J."/>
            <person name="Plott C."/>
            <person name="Lovell J."/>
            <person name="Lin Y.M."/>
            <person name="Vaughn R."/>
            <person name="Liu B."/>
            <person name="Simpson S."/>
            <person name="Scheffler B.E."/>
            <person name="Wen L."/>
            <person name="Saski C.A."/>
            <person name="Grover C.E."/>
            <person name="Hu G."/>
            <person name="Conover J.L."/>
            <person name="Carlson J.W."/>
            <person name="Shu S."/>
            <person name="Boston L.B."/>
            <person name="Williams M."/>
            <person name="Peterson D.G."/>
            <person name="McGee K."/>
            <person name="Jones D.C."/>
            <person name="Wendel J.F."/>
            <person name="Stelly D.M."/>
            <person name="Grimwood J."/>
            <person name="Schmutz J."/>
        </authorList>
    </citation>
    <scope>NUCLEOTIDE SEQUENCE [LARGE SCALE GENOMIC DNA]</scope>
    <source>
        <strain evidence="3">cv. TM-1</strain>
    </source>
</reference>
<name>A0A1U8PVS1_GOSHI</name>
<dbReference type="PANTHER" id="PTHR15503">
    <property type="entry name" value="LDOC1 RELATED"/>
    <property type="match status" value="1"/>
</dbReference>
<dbReference type="PANTHER" id="PTHR15503:SF45">
    <property type="entry name" value="RNA-DIRECTED DNA POLYMERASE HOMOLOG"/>
    <property type="match status" value="1"/>
</dbReference>
<gene>
    <name evidence="4" type="primary">LOC107963189</name>
</gene>
<dbReference type="OrthoDB" id="1103803at2759"/>
<proteinExistence type="predicted"/>
<dbReference type="GeneID" id="107963189"/>
<evidence type="ECO:0000313" key="3">
    <source>
        <dbReference type="Proteomes" id="UP000818029"/>
    </source>
</evidence>
<accession>A0A1U8PVS1</accession>
<feature type="transmembrane region" description="Helical" evidence="2">
    <location>
        <begin position="120"/>
        <end position="141"/>
    </location>
</feature>
<reference evidence="4" key="2">
    <citation type="submission" date="2025-08" db="UniProtKB">
        <authorList>
            <consortium name="RefSeq"/>
        </authorList>
    </citation>
    <scope>IDENTIFICATION</scope>
</reference>
<dbReference type="AlphaFoldDB" id="A0A1U8PVS1"/>
<dbReference type="PaxDb" id="3635-A0A1U8PVS1"/>
<organism evidence="3 4">
    <name type="scientific">Gossypium hirsutum</name>
    <name type="common">Upland cotton</name>
    <name type="synonym">Gossypium mexicanum</name>
    <dbReference type="NCBI Taxonomy" id="3635"/>
    <lineage>
        <taxon>Eukaryota</taxon>
        <taxon>Viridiplantae</taxon>
        <taxon>Streptophyta</taxon>
        <taxon>Embryophyta</taxon>
        <taxon>Tracheophyta</taxon>
        <taxon>Spermatophyta</taxon>
        <taxon>Magnoliopsida</taxon>
        <taxon>eudicotyledons</taxon>
        <taxon>Gunneridae</taxon>
        <taxon>Pentapetalae</taxon>
        <taxon>rosids</taxon>
        <taxon>malvids</taxon>
        <taxon>Malvales</taxon>
        <taxon>Malvaceae</taxon>
        <taxon>Malvoideae</taxon>
        <taxon>Gossypium</taxon>
    </lineage>
</organism>
<dbReference type="InterPro" id="IPR032567">
    <property type="entry name" value="RTL1-rel"/>
</dbReference>
<keyword evidence="2" id="KW-0812">Transmembrane</keyword>
<sequence>MSERSNKNKATQLDFGVSIRPTTSVGSVQNALKPKCKYCGKYHPSECRSKAGACYKCRAIDHFIRSKKQKEKQLATSQRSRHSSQNNATGTAHSSMKDFTTQSEATAPARSYAIRAREKAMAPSVIVGTFYLFDVIVYTLFDPGSTHFYVCTTLVTEKKFPVESTDYDIQVTNPLGQSVIVNLLCQNCPGCEFPTNLMLLPF</sequence>
<dbReference type="Proteomes" id="UP000818029">
    <property type="component" value="Chromosome A06"/>
</dbReference>
<evidence type="ECO:0008006" key="5">
    <source>
        <dbReference type="Google" id="ProtNLM"/>
    </source>
</evidence>
<evidence type="ECO:0000313" key="4">
    <source>
        <dbReference type="RefSeq" id="XP_016755250.1"/>
    </source>
</evidence>
<dbReference type="KEGG" id="ghi:107963189"/>
<keyword evidence="2" id="KW-1133">Transmembrane helix</keyword>
<evidence type="ECO:0000256" key="2">
    <source>
        <dbReference type="SAM" id="Phobius"/>
    </source>
</evidence>
<evidence type="ECO:0000256" key="1">
    <source>
        <dbReference type="SAM" id="MobiDB-lite"/>
    </source>
</evidence>
<keyword evidence="2" id="KW-0472">Membrane</keyword>